<dbReference type="InterPro" id="IPR050175">
    <property type="entry name" value="Complex_I_Subunit_2"/>
</dbReference>
<dbReference type="GO" id="GO:0008137">
    <property type="term" value="F:NADH dehydrogenase (ubiquinone) activity"/>
    <property type="evidence" value="ECO:0007669"/>
    <property type="project" value="UniProtKB-EC"/>
</dbReference>
<evidence type="ECO:0000256" key="4">
    <source>
        <dbReference type="ARBA" id="ARBA00012944"/>
    </source>
</evidence>
<evidence type="ECO:0000256" key="2">
    <source>
        <dbReference type="ARBA" id="ARBA00004448"/>
    </source>
</evidence>
<dbReference type="PRINTS" id="PR01436">
    <property type="entry name" value="NADHDHGNASE2"/>
</dbReference>
<keyword evidence="9 18" id="KW-0999">Mitochondrion inner membrane</keyword>
<organism evidence="20">
    <name type="scientific">Engaewa subcoerulea</name>
    <dbReference type="NCBI Taxonomy" id="99762"/>
    <lineage>
        <taxon>Eukaryota</taxon>
        <taxon>Metazoa</taxon>
        <taxon>Ecdysozoa</taxon>
        <taxon>Arthropoda</taxon>
        <taxon>Crustacea</taxon>
        <taxon>Multicrustacea</taxon>
        <taxon>Malacostraca</taxon>
        <taxon>Eumalacostraca</taxon>
        <taxon>Eucarida</taxon>
        <taxon>Decapoda</taxon>
        <taxon>Pleocyemata</taxon>
        <taxon>Astacidea</taxon>
        <taxon>Parastacoidea</taxon>
        <taxon>Parastacidae</taxon>
        <taxon>Engaewa</taxon>
    </lineage>
</organism>
<dbReference type="InterPro" id="IPR003917">
    <property type="entry name" value="NADH_UbQ_OxRdtase_chain2"/>
</dbReference>
<evidence type="ECO:0000256" key="5">
    <source>
        <dbReference type="ARBA" id="ARBA00021008"/>
    </source>
</evidence>
<keyword evidence="15 18" id="KW-0496">Mitochondrion</keyword>
<evidence type="ECO:0000256" key="15">
    <source>
        <dbReference type="ARBA" id="ARBA00023128"/>
    </source>
</evidence>
<comment type="catalytic activity">
    <reaction evidence="17 18">
        <text>a ubiquinone + NADH + 5 H(+)(in) = a ubiquinol + NAD(+) + 4 H(+)(out)</text>
        <dbReference type="Rhea" id="RHEA:29091"/>
        <dbReference type="Rhea" id="RHEA-COMP:9565"/>
        <dbReference type="Rhea" id="RHEA-COMP:9566"/>
        <dbReference type="ChEBI" id="CHEBI:15378"/>
        <dbReference type="ChEBI" id="CHEBI:16389"/>
        <dbReference type="ChEBI" id="CHEBI:17976"/>
        <dbReference type="ChEBI" id="CHEBI:57540"/>
        <dbReference type="ChEBI" id="CHEBI:57945"/>
        <dbReference type="EC" id="7.1.1.2"/>
    </reaction>
</comment>
<evidence type="ECO:0000259" key="19">
    <source>
        <dbReference type="Pfam" id="PF00361"/>
    </source>
</evidence>
<keyword evidence="12 18" id="KW-1133">Transmembrane helix</keyword>
<dbReference type="EC" id="7.1.1.2" evidence="4 18"/>
<comment type="similarity">
    <text evidence="3 18">Belongs to the complex I subunit 2 family.</text>
</comment>
<feature type="transmembrane region" description="Helical" evidence="18">
    <location>
        <begin position="118"/>
        <end position="137"/>
    </location>
</feature>
<keyword evidence="14 18" id="KW-0830">Ubiquinone</keyword>
<dbReference type="GO" id="GO:0006120">
    <property type="term" value="P:mitochondrial electron transport, NADH to ubiquinone"/>
    <property type="evidence" value="ECO:0007669"/>
    <property type="project" value="InterPro"/>
</dbReference>
<keyword evidence="8 18" id="KW-0812">Transmembrane</keyword>
<evidence type="ECO:0000256" key="10">
    <source>
        <dbReference type="ARBA" id="ARBA00022967"/>
    </source>
</evidence>
<evidence type="ECO:0000256" key="9">
    <source>
        <dbReference type="ARBA" id="ARBA00022792"/>
    </source>
</evidence>
<keyword evidence="7 18" id="KW-0679">Respiratory chain</keyword>
<evidence type="ECO:0000313" key="20">
    <source>
        <dbReference type="EMBL" id="AMB27350.1"/>
    </source>
</evidence>
<evidence type="ECO:0000256" key="17">
    <source>
        <dbReference type="ARBA" id="ARBA00049551"/>
    </source>
</evidence>
<gene>
    <name evidence="20" type="primary">nad2</name>
</gene>
<dbReference type="AlphaFoldDB" id="A0A110AEP7"/>
<comment type="function">
    <text evidence="1">Core subunit of the mitochondrial membrane respiratory chain NADH dehydrogenase (Complex I) that is believed to belong to the minimal assembly required for catalysis. Complex I functions in the transfer of electrons from NADH to the respiratory chain. The immediate electron acceptor for the enzyme is believed to be ubiquinone.</text>
</comment>
<keyword evidence="10 18" id="KW-1278">Translocase</keyword>
<comment type="subcellular location">
    <subcellularLocation>
        <location evidence="2 18">Mitochondrion inner membrane</location>
        <topology evidence="2 18">Multi-pass membrane protein</topology>
    </subcellularLocation>
</comment>
<feature type="transmembrane region" description="Helical" evidence="18">
    <location>
        <begin position="194"/>
        <end position="214"/>
    </location>
</feature>
<feature type="transmembrane region" description="Helical" evidence="18">
    <location>
        <begin position="309"/>
        <end position="332"/>
    </location>
</feature>
<feature type="transmembrane region" description="Helical" evidence="18">
    <location>
        <begin position="57"/>
        <end position="79"/>
    </location>
</feature>
<keyword evidence="6" id="KW-0813">Transport</keyword>
<feature type="transmembrane region" description="Helical" evidence="18">
    <location>
        <begin position="85"/>
        <end position="106"/>
    </location>
</feature>
<evidence type="ECO:0000256" key="11">
    <source>
        <dbReference type="ARBA" id="ARBA00022982"/>
    </source>
</evidence>
<sequence>MPLSPYSALFLIFTLTGAILAISSSSWVSAWIGLELNLMAFIPLISSKTNMFSSEAALKYFLVQALGSATIIFSATMLFMAPNSFMPLVSLALILKTGSGGLHFWFPQIMEGLNWFHASLLMTVQKLAPMFLLSYMTSNMLCSFLISSSALCSSIVGAIGGLNQTSLRKILSFSSINHMSWMFFSMLINETSWIIYFSLYTLITLSITILFFSLQAYHFSDLINYSKSPLSKTISIMSLFSLGGLPPFSGFLPKWIILQELIFNSFYITLTLLLSCSLLTLYFYTRLSISTLSLSTPQNMWNSPNNNKLSPLISISASWNLFGLPLTSLLFIF</sequence>
<evidence type="ECO:0000256" key="16">
    <source>
        <dbReference type="ARBA" id="ARBA00023136"/>
    </source>
</evidence>
<proteinExistence type="inferred from homology"/>
<comment type="function">
    <text evidence="18">Core subunit of the mitochondrial membrane respiratory chain NADH dehydrogenase (Complex I) which catalyzes electron transfer from NADH through the respiratory chain, using ubiquinone as an electron acceptor. Essential for the catalytic activity and assembly of complex I.</text>
</comment>
<evidence type="ECO:0000256" key="12">
    <source>
        <dbReference type="ARBA" id="ARBA00022989"/>
    </source>
</evidence>
<evidence type="ECO:0000256" key="6">
    <source>
        <dbReference type="ARBA" id="ARBA00022448"/>
    </source>
</evidence>
<evidence type="ECO:0000256" key="8">
    <source>
        <dbReference type="ARBA" id="ARBA00022692"/>
    </source>
</evidence>
<keyword evidence="11 18" id="KW-0249">Electron transport</keyword>
<evidence type="ECO:0000256" key="1">
    <source>
        <dbReference type="ARBA" id="ARBA00003257"/>
    </source>
</evidence>
<protein>
    <recommendedName>
        <fullName evidence="5 18">NADH-ubiquinone oxidoreductase chain 2</fullName>
        <ecNumber evidence="4 18">7.1.1.2</ecNumber>
    </recommendedName>
</protein>
<evidence type="ECO:0000256" key="7">
    <source>
        <dbReference type="ARBA" id="ARBA00022660"/>
    </source>
</evidence>
<feature type="domain" description="NADH:quinone oxidoreductase/Mrp antiporter transmembrane" evidence="19">
    <location>
        <begin position="24"/>
        <end position="279"/>
    </location>
</feature>
<evidence type="ECO:0000256" key="3">
    <source>
        <dbReference type="ARBA" id="ARBA00007012"/>
    </source>
</evidence>
<dbReference type="PANTHER" id="PTHR46552">
    <property type="entry name" value="NADH-UBIQUINONE OXIDOREDUCTASE CHAIN 2"/>
    <property type="match status" value="1"/>
</dbReference>
<reference evidence="20" key="1">
    <citation type="submission" date="2015-10" db="EMBL/GenBank/DDBJ databases">
        <title>Complete mitochondrial genome of Engaewa subcoerulea.</title>
        <authorList>
            <person name="Gan H.M."/>
            <person name="Lee Y.P."/>
            <person name="Burnham Q."/>
            <person name="Austin C.M."/>
        </authorList>
    </citation>
    <scope>NUCLEOTIDE SEQUENCE</scope>
    <source>
        <strain evidence="20">E2</strain>
    </source>
</reference>
<dbReference type="GO" id="GO:0005743">
    <property type="term" value="C:mitochondrial inner membrane"/>
    <property type="evidence" value="ECO:0007669"/>
    <property type="project" value="UniProtKB-SubCell"/>
</dbReference>
<evidence type="ECO:0000256" key="14">
    <source>
        <dbReference type="ARBA" id="ARBA00023075"/>
    </source>
</evidence>
<feature type="transmembrane region" description="Helical" evidence="18">
    <location>
        <begin position="262"/>
        <end position="284"/>
    </location>
</feature>
<feature type="transmembrane region" description="Helical" evidence="18">
    <location>
        <begin position="143"/>
        <end position="163"/>
    </location>
</feature>
<evidence type="ECO:0000256" key="18">
    <source>
        <dbReference type="RuleBase" id="RU003403"/>
    </source>
</evidence>
<keyword evidence="16 18" id="KW-0472">Membrane</keyword>
<dbReference type="EMBL" id="KT946764">
    <property type="protein sequence ID" value="AMB27350.1"/>
    <property type="molecule type" value="Genomic_DNA"/>
</dbReference>
<accession>A0A110AEP7</accession>
<dbReference type="Pfam" id="PF00361">
    <property type="entry name" value="Proton_antipo_M"/>
    <property type="match status" value="1"/>
</dbReference>
<feature type="transmembrane region" description="Helical" evidence="18">
    <location>
        <begin position="234"/>
        <end position="256"/>
    </location>
</feature>
<keyword evidence="13 18" id="KW-0520">NAD</keyword>
<evidence type="ECO:0000256" key="13">
    <source>
        <dbReference type="ARBA" id="ARBA00023027"/>
    </source>
</evidence>
<geneLocation type="mitochondrion" evidence="20"/>
<name>A0A110AEP7_9EUCA</name>
<dbReference type="InterPro" id="IPR001750">
    <property type="entry name" value="ND/Mrp_TM"/>
</dbReference>
<dbReference type="PANTHER" id="PTHR46552:SF1">
    <property type="entry name" value="NADH-UBIQUINONE OXIDOREDUCTASE CHAIN 2"/>
    <property type="match status" value="1"/>
</dbReference>